<protein>
    <submittedName>
        <fullName evidence="1">Uncharacterized protein</fullName>
    </submittedName>
</protein>
<dbReference type="AlphaFoldDB" id="A0A1J5PQJ8"/>
<sequence>MSAMSAAVRDCCRTTAMASAKPSKKSTLSLRSWTRVPKALRQMGHPVNAIKSIDAAGPATGPNTSATPAQASDLNGCAVATADVT</sequence>
<dbReference type="EMBL" id="MLJW01002739">
    <property type="protein sequence ID" value="OIQ73777.1"/>
    <property type="molecule type" value="Genomic_DNA"/>
</dbReference>
<reference evidence="1" key="1">
    <citation type="submission" date="2016-10" db="EMBL/GenBank/DDBJ databases">
        <title>Sequence of Gallionella enrichment culture.</title>
        <authorList>
            <person name="Poehlein A."/>
            <person name="Muehling M."/>
            <person name="Daniel R."/>
        </authorList>
    </citation>
    <scope>NUCLEOTIDE SEQUENCE</scope>
</reference>
<organism evidence="1">
    <name type="scientific">mine drainage metagenome</name>
    <dbReference type="NCBI Taxonomy" id="410659"/>
    <lineage>
        <taxon>unclassified sequences</taxon>
        <taxon>metagenomes</taxon>
        <taxon>ecological metagenomes</taxon>
    </lineage>
</organism>
<name>A0A1J5PQJ8_9ZZZZ</name>
<evidence type="ECO:0000313" key="1">
    <source>
        <dbReference type="EMBL" id="OIQ73777.1"/>
    </source>
</evidence>
<comment type="caution">
    <text evidence="1">The sequence shown here is derived from an EMBL/GenBank/DDBJ whole genome shotgun (WGS) entry which is preliminary data.</text>
</comment>
<gene>
    <name evidence="1" type="ORF">GALL_445830</name>
</gene>
<proteinExistence type="predicted"/>
<accession>A0A1J5PQJ8</accession>